<dbReference type="OrthoDB" id="5410873at2759"/>
<proteinExistence type="predicted"/>
<reference evidence="2 3" key="1">
    <citation type="submission" date="2019-04" db="EMBL/GenBank/DDBJ databases">
        <title>Friends and foes A comparative genomics studyof 23 Aspergillus species from section Flavi.</title>
        <authorList>
            <consortium name="DOE Joint Genome Institute"/>
            <person name="Kjaerbolling I."/>
            <person name="Vesth T."/>
            <person name="Frisvad J.C."/>
            <person name="Nybo J.L."/>
            <person name="Theobald S."/>
            <person name="Kildgaard S."/>
            <person name="Isbrandt T."/>
            <person name="Kuo A."/>
            <person name="Sato A."/>
            <person name="Lyhne E.K."/>
            <person name="Kogle M.E."/>
            <person name="Wiebenga A."/>
            <person name="Kun R.S."/>
            <person name="Lubbers R.J."/>
            <person name="Makela M.R."/>
            <person name="Barry K."/>
            <person name="Chovatia M."/>
            <person name="Clum A."/>
            <person name="Daum C."/>
            <person name="Haridas S."/>
            <person name="He G."/>
            <person name="LaButti K."/>
            <person name="Lipzen A."/>
            <person name="Mondo S."/>
            <person name="Riley R."/>
            <person name="Salamov A."/>
            <person name="Simmons B.A."/>
            <person name="Magnuson J.K."/>
            <person name="Henrissat B."/>
            <person name="Mortensen U.H."/>
            <person name="Larsen T.O."/>
            <person name="Devries R.P."/>
            <person name="Grigoriev I.V."/>
            <person name="Machida M."/>
            <person name="Baker S.E."/>
            <person name="Andersen M.R."/>
        </authorList>
    </citation>
    <scope>NUCLEOTIDE SEQUENCE [LARGE SCALE GENOMIC DNA]</scope>
    <source>
        <strain evidence="2 3">IBT 29228</strain>
    </source>
</reference>
<name>A0A5N7ATX3_9EURO</name>
<evidence type="ECO:0008006" key="4">
    <source>
        <dbReference type="Google" id="ProtNLM"/>
    </source>
</evidence>
<evidence type="ECO:0000256" key="1">
    <source>
        <dbReference type="SAM" id="MobiDB-lite"/>
    </source>
</evidence>
<gene>
    <name evidence="2" type="ORF">BDV26DRAFT_301894</name>
</gene>
<feature type="compositionally biased region" description="Acidic residues" evidence="1">
    <location>
        <begin position="37"/>
        <end position="51"/>
    </location>
</feature>
<organism evidence="2 3">
    <name type="scientific">Aspergillus bertholletiae</name>
    <dbReference type="NCBI Taxonomy" id="1226010"/>
    <lineage>
        <taxon>Eukaryota</taxon>
        <taxon>Fungi</taxon>
        <taxon>Dikarya</taxon>
        <taxon>Ascomycota</taxon>
        <taxon>Pezizomycotina</taxon>
        <taxon>Eurotiomycetes</taxon>
        <taxon>Eurotiomycetidae</taxon>
        <taxon>Eurotiales</taxon>
        <taxon>Aspergillaceae</taxon>
        <taxon>Aspergillus</taxon>
        <taxon>Aspergillus subgen. Circumdati</taxon>
    </lineage>
</organism>
<evidence type="ECO:0000313" key="2">
    <source>
        <dbReference type="EMBL" id="KAE8372469.1"/>
    </source>
</evidence>
<accession>A0A5N7ATX3</accession>
<protein>
    <recommendedName>
        <fullName evidence="4">F-box domain-containing protein</fullName>
    </recommendedName>
</protein>
<dbReference type="EMBL" id="ML736357">
    <property type="protein sequence ID" value="KAE8372469.1"/>
    <property type="molecule type" value="Genomic_DNA"/>
</dbReference>
<sequence length="480" mass="55680">MARAAYAGSEDQHLSPLLSLGIDVWYIVLDILREEPDPDEDEYEEEDEDPDSAWRPKNVSRTRPYLADFISLSTTCKLLRELLAPSIFANLELYNTLKSARSIAAISEGRHAACVKTLRYVGICETNQQNSPLEDVYPPEINKVLSNLHLFSSLDKLVIEFPFDYEDNLLFEYLQDDIFVPEDAPQEERENTWRGLMAASFRAIVSNYTHSSSSQRLPLSVEIRDLNIFMVSVFTDEVFRTFLSQLKTFHLSLRRWDNGVGWVMITQRIFRDFSHYLGPFFFHHLAAVEDFSFDPQETAPLGNGGQPYCEDIGLRHTTLPKLRNITLNNVILCEELRDFLIRHSATLESITFWDCFASDEPREYGEPVDWGELFTTLTRECFPRLTDFEVAWKQSELQMLELDREWNDPEQVQQVRDKLDREPDSKAFPYCEVDCKYGVRYSDYTATQIAFLKGANYQGFRDLMAMVEGNRTQDKLVCKD</sequence>
<evidence type="ECO:0000313" key="3">
    <source>
        <dbReference type="Proteomes" id="UP000326198"/>
    </source>
</evidence>
<dbReference type="AlphaFoldDB" id="A0A5N7ATX3"/>
<feature type="region of interest" description="Disordered" evidence="1">
    <location>
        <begin position="37"/>
        <end position="57"/>
    </location>
</feature>
<dbReference type="Proteomes" id="UP000326198">
    <property type="component" value="Unassembled WGS sequence"/>
</dbReference>
<keyword evidence="3" id="KW-1185">Reference proteome</keyword>